<comment type="caution">
    <text evidence="6">The sequence shown here is derived from an EMBL/GenBank/DDBJ whole genome shotgun (WGS) entry which is preliminary data.</text>
</comment>
<name>A0A4U0U342_9PEZI</name>
<evidence type="ECO:0000256" key="2">
    <source>
        <dbReference type="ARBA" id="ARBA00008300"/>
    </source>
</evidence>
<proteinExistence type="inferred from homology"/>
<keyword evidence="3" id="KW-0551">Lipid droplet</keyword>
<dbReference type="Proteomes" id="UP000308549">
    <property type="component" value="Unassembled WGS sequence"/>
</dbReference>
<dbReference type="EMBL" id="NAJL01000016">
    <property type="protein sequence ID" value="TKA28856.1"/>
    <property type="molecule type" value="Genomic_DNA"/>
</dbReference>
<dbReference type="PANTHER" id="PTHR13390:SF0">
    <property type="entry name" value="LIPID DROPLET-ASSOCIATED HYDROLASE"/>
    <property type="match status" value="1"/>
</dbReference>
<dbReference type="GO" id="GO:0019915">
    <property type="term" value="P:lipid storage"/>
    <property type="evidence" value="ECO:0007669"/>
    <property type="project" value="InterPro"/>
</dbReference>
<evidence type="ECO:0000256" key="3">
    <source>
        <dbReference type="ARBA" id="ARBA00022677"/>
    </source>
</evidence>
<dbReference type="GO" id="GO:0005811">
    <property type="term" value="C:lipid droplet"/>
    <property type="evidence" value="ECO:0007669"/>
    <property type="project" value="UniProtKB-SubCell"/>
</dbReference>
<dbReference type="OrthoDB" id="448051at2759"/>
<dbReference type="PANTHER" id="PTHR13390">
    <property type="entry name" value="LIPASE"/>
    <property type="match status" value="1"/>
</dbReference>
<evidence type="ECO:0000256" key="5">
    <source>
        <dbReference type="SAM" id="MobiDB-lite"/>
    </source>
</evidence>
<organism evidence="6 7">
    <name type="scientific">Salinomyces thailandicus</name>
    <dbReference type="NCBI Taxonomy" id="706561"/>
    <lineage>
        <taxon>Eukaryota</taxon>
        <taxon>Fungi</taxon>
        <taxon>Dikarya</taxon>
        <taxon>Ascomycota</taxon>
        <taxon>Pezizomycotina</taxon>
        <taxon>Dothideomycetes</taxon>
        <taxon>Dothideomycetidae</taxon>
        <taxon>Mycosphaerellales</taxon>
        <taxon>Teratosphaeriaceae</taxon>
        <taxon>Salinomyces</taxon>
    </lineage>
</organism>
<keyword evidence="4" id="KW-0378">Hydrolase</keyword>
<keyword evidence="7" id="KW-1185">Reference proteome</keyword>
<dbReference type="InterPro" id="IPR029058">
    <property type="entry name" value="AB_hydrolase_fold"/>
</dbReference>
<reference evidence="6 7" key="1">
    <citation type="submission" date="2017-03" db="EMBL/GenBank/DDBJ databases">
        <title>Genomes of endolithic fungi from Antarctica.</title>
        <authorList>
            <person name="Coleine C."/>
            <person name="Masonjones S."/>
            <person name="Stajich J.E."/>
        </authorList>
    </citation>
    <scope>NUCLEOTIDE SEQUENCE [LARGE SCALE GENOMIC DNA]</scope>
    <source>
        <strain evidence="6 7">CCFEE 6315</strain>
    </source>
</reference>
<evidence type="ECO:0000256" key="1">
    <source>
        <dbReference type="ARBA" id="ARBA00004502"/>
    </source>
</evidence>
<sequence>MSSLHNTIYLGPGSPSSPPAPRKPPTLIFFITGNPGLIEFYRPFLNQLRNLLPREDAPDSEREFHLYGASLAGFQLGSEHEREPGIKVYGSGNPPFGLGEQIDRVVLQLTDAAKTFCDDHETRAQVILVGHSVGAYILLEIITRWQRMQLDERTQTPLQITGGICLFPTVVDIAQSANGRMMGPLLKLPGHMARDEMREITNDRFTDTLWGTPSQEKDAKAIVDQTTEALSGHRNPSSAPPPPKLFFYFGHNDHWVSNRTRDKLIATRARAPQSTGPEGSRARACEASKPVMEVDGGGIPHGFCLRREHSRVVAEKVARWVREVERGT</sequence>
<accession>A0A4U0U342</accession>
<comment type="subcellular location">
    <subcellularLocation>
        <location evidence="1">Lipid droplet</location>
    </subcellularLocation>
</comment>
<protein>
    <submittedName>
        <fullName evidence="6">Uncharacterized protein</fullName>
    </submittedName>
</protein>
<comment type="similarity">
    <text evidence="2">Belongs to the AB hydrolase superfamily. LDAH family.</text>
</comment>
<evidence type="ECO:0000256" key="4">
    <source>
        <dbReference type="ARBA" id="ARBA00022801"/>
    </source>
</evidence>
<dbReference type="AlphaFoldDB" id="A0A4U0U342"/>
<evidence type="ECO:0000313" key="6">
    <source>
        <dbReference type="EMBL" id="TKA28856.1"/>
    </source>
</evidence>
<evidence type="ECO:0000313" key="7">
    <source>
        <dbReference type="Proteomes" id="UP000308549"/>
    </source>
</evidence>
<dbReference type="InterPro" id="IPR019363">
    <property type="entry name" value="LDAH"/>
</dbReference>
<dbReference type="Pfam" id="PF10230">
    <property type="entry name" value="LIDHydrolase"/>
    <property type="match status" value="2"/>
</dbReference>
<dbReference type="Gene3D" id="3.40.50.1820">
    <property type="entry name" value="alpha/beta hydrolase"/>
    <property type="match status" value="1"/>
</dbReference>
<dbReference type="GO" id="GO:0016298">
    <property type="term" value="F:lipase activity"/>
    <property type="evidence" value="ECO:0007669"/>
    <property type="project" value="InterPro"/>
</dbReference>
<dbReference type="SUPFAM" id="SSF53474">
    <property type="entry name" value="alpha/beta-Hydrolases"/>
    <property type="match status" value="1"/>
</dbReference>
<gene>
    <name evidence="6" type="ORF">B0A50_03267</name>
</gene>
<feature type="region of interest" description="Disordered" evidence="5">
    <location>
        <begin position="1"/>
        <end position="21"/>
    </location>
</feature>